<feature type="compositionally biased region" description="Low complexity" evidence="1">
    <location>
        <begin position="1"/>
        <end position="12"/>
    </location>
</feature>
<gene>
    <name evidence="2" type="ORF">D9611_014839</name>
</gene>
<feature type="compositionally biased region" description="Low complexity" evidence="1">
    <location>
        <begin position="91"/>
        <end position="101"/>
    </location>
</feature>
<proteinExistence type="predicted"/>
<name>A0A8H5BT10_9AGAR</name>
<accession>A0A8H5BT10</accession>
<protein>
    <submittedName>
        <fullName evidence="2">Uncharacterized protein</fullName>
    </submittedName>
</protein>
<keyword evidence="3" id="KW-1185">Reference proteome</keyword>
<comment type="caution">
    <text evidence="2">The sequence shown here is derived from an EMBL/GenBank/DDBJ whole genome shotgun (WGS) entry which is preliminary data.</text>
</comment>
<evidence type="ECO:0000313" key="2">
    <source>
        <dbReference type="EMBL" id="KAF5328546.1"/>
    </source>
</evidence>
<organism evidence="2 3">
    <name type="scientific">Ephemerocybe angulata</name>
    <dbReference type="NCBI Taxonomy" id="980116"/>
    <lineage>
        <taxon>Eukaryota</taxon>
        <taxon>Fungi</taxon>
        <taxon>Dikarya</taxon>
        <taxon>Basidiomycota</taxon>
        <taxon>Agaricomycotina</taxon>
        <taxon>Agaricomycetes</taxon>
        <taxon>Agaricomycetidae</taxon>
        <taxon>Agaricales</taxon>
        <taxon>Agaricineae</taxon>
        <taxon>Psathyrellaceae</taxon>
        <taxon>Ephemerocybe</taxon>
    </lineage>
</organism>
<reference evidence="2 3" key="1">
    <citation type="journal article" date="2020" name="ISME J.">
        <title>Uncovering the hidden diversity of litter-decomposition mechanisms in mushroom-forming fungi.</title>
        <authorList>
            <person name="Floudas D."/>
            <person name="Bentzer J."/>
            <person name="Ahren D."/>
            <person name="Johansson T."/>
            <person name="Persson P."/>
            <person name="Tunlid A."/>
        </authorList>
    </citation>
    <scope>NUCLEOTIDE SEQUENCE [LARGE SCALE GENOMIC DNA]</scope>
    <source>
        <strain evidence="2 3">CBS 175.51</strain>
    </source>
</reference>
<feature type="compositionally biased region" description="Basic residues" evidence="1">
    <location>
        <begin position="21"/>
        <end position="30"/>
    </location>
</feature>
<dbReference type="AlphaFoldDB" id="A0A8H5BT10"/>
<evidence type="ECO:0000256" key="1">
    <source>
        <dbReference type="SAM" id="MobiDB-lite"/>
    </source>
</evidence>
<dbReference type="EMBL" id="JAACJK010000127">
    <property type="protein sequence ID" value="KAF5328546.1"/>
    <property type="molecule type" value="Genomic_DNA"/>
</dbReference>
<feature type="region of interest" description="Disordered" evidence="1">
    <location>
        <begin position="1"/>
        <end position="140"/>
    </location>
</feature>
<feature type="compositionally biased region" description="Low complexity" evidence="1">
    <location>
        <begin position="57"/>
        <end position="67"/>
    </location>
</feature>
<evidence type="ECO:0000313" key="3">
    <source>
        <dbReference type="Proteomes" id="UP000541558"/>
    </source>
</evidence>
<dbReference type="Proteomes" id="UP000541558">
    <property type="component" value="Unassembled WGS sequence"/>
</dbReference>
<sequence>MTSIRPYTTRRPTSPPPSYKPRLHLHHHARAIPLPSPAPLDARDRRRRPRDAEHGRPGVLPLGVPPLAFRATAKTRDYTVEPRFTHTDHLPSSSSTSPPRRSAYDDDEAMAGPGPSPSPHRSNLPTLGMQFGPLVLSGKP</sequence>
<feature type="compositionally biased region" description="Basic and acidic residues" evidence="1">
    <location>
        <begin position="74"/>
        <end position="89"/>
    </location>
</feature>